<dbReference type="InterPro" id="IPR001931">
    <property type="entry name" value="Ribosomal_eS21"/>
</dbReference>
<dbReference type="Gene3D" id="3.30.1230.20">
    <property type="match status" value="1"/>
</dbReference>
<dbReference type="InterPro" id="IPR038579">
    <property type="entry name" value="Ribosomal_eS21_sf"/>
</dbReference>
<name>S7NJP8_MYOBR</name>
<proteinExistence type="inferred from homology"/>
<dbReference type="GO" id="GO:0005840">
    <property type="term" value="C:ribosome"/>
    <property type="evidence" value="ECO:0007669"/>
    <property type="project" value="UniProtKB-KW"/>
</dbReference>
<evidence type="ECO:0000313" key="5">
    <source>
        <dbReference type="Proteomes" id="UP000052978"/>
    </source>
</evidence>
<dbReference type="PANTHER" id="PTHR10442">
    <property type="entry name" value="40S RIBOSOMAL PROTEIN S21"/>
    <property type="match status" value="1"/>
</dbReference>
<keyword evidence="3" id="KW-0687">Ribonucleoprotein</keyword>
<organism evidence="4 5">
    <name type="scientific">Myotis brandtii</name>
    <name type="common">Brandt's bat</name>
    <dbReference type="NCBI Taxonomy" id="109478"/>
    <lineage>
        <taxon>Eukaryota</taxon>
        <taxon>Metazoa</taxon>
        <taxon>Chordata</taxon>
        <taxon>Craniata</taxon>
        <taxon>Vertebrata</taxon>
        <taxon>Euteleostomi</taxon>
        <taxon>Mammalia</taxon>
        <taxon>Eutheria</taxon>
        <taxon>Laurasiatheria</taxon>
        <taxon>Chiroptera</taxon>
        <taxon>Yangochiroptera</taxon>
        <taxon>Vespertilionidae</taxon>
        <taxon>Myotis</taxon>
    </lineage>
</organism>
<dbReference type="Pfam" id="PF01249">
    <property type="entry name" value="Ribosomal_S21e"/>
    <property type="match status" value="1"/>
</dbReference>
<accession>S7NJP8</accession>
<reference evidence="4 5" key="1">
    <citation type="journal article" date="2013" name="Nat. Commun.">
        <title>Genome analysis reveals insights into physiology and longevity of the Brandt's bat Myotis brandtii.</title>
        <authorList>
            <person name="Seim I."/>
            <person name="Fang X."/>
            <person name="Xiong Z."/>
            <person name="Lobanov A.V."/>
            <person name="Huang Z."/>
            <person name="Ma S."/>
            <person name="Feng Y."/>
            <person name="Turanov A.A."/>
            <person name="Zhu Y."/>
            <person name="Lenz T.L."/>
            <person name="Gerashchenko M.V."/>
            <person name="Fan D."/>
            <person name="Hee Yim S."/>
            <person name="Yao X."/>
            <person name="Jordan D."/>
            <person name="Xiong Y."/>
            <person name="Ma Y."/>
            <person name="Lyapunov A.N."/>
            <person name="Chen G."/>
            <person name="Kulakova O.I."/>
            <person name="Sun Y."/>
            <person name="Lee S.G."/>
            <person name="Bronson R.T."/>
            <person name="Moskalev A.A."/>
            <person name="Sunyaev S.R."/>
            <person name="Zhang G."/>
            <person name="Krogh A."/>
            <person name="Wang J."/>
            <person name="Gladyshev V.N."/>
        </authorList>
    </citation>
    <scope>NUCLEOTIDE SEQUENCE [LARGE SCALE GENOMIC DNA]</scope>
</reference>
<dbReference type="GO" id="GO:0006412">
    <property type="term" value="P:translation"/>
    <property type="evidence" value="ECO:0007669"/>
    <property type="project" value="InterPro"/>
</dbReference>
<evidence type="ECO:0000256" key="3">
    <source>
        <dbReference type="ARBA" id="ARBA00023274"/>
    </source>
</evidence>
<sequence length="67" mass="7507">MQNNTGKLWTCTCKCSASKCIIDTKDHTIQMSMAEVDKVTGRFNVQFKTYAVCGTFCRMGESEDSII</sequence>
<evidence type="ECO:0000256" key="1">
    <source>
        <dbReference type="ARBA" id="ARBA00010228"/>
    </source>
</evidence>
<evidence type="ECO:0000256" key="2">
    <source>
        <dbReference type="ARBA" id="ARBA00022980"/>
    </source>
</evidence>
<dbReference type="EMBL" id="KE164377">
    <property type="protein sequence ID" value="EPQ17621.1"/>
    <property type="molecule type" value="Genomic_DNA"/>
</dbReference>
<comment type="similarity">
    <text evidence="1">Belongs to the eukaryotic ribosomal protein eS21 family.</text>
</comment>
<dbReference type="GO" id="GO:1990904">
    <property type="term" value="C:ribonucleoprotein complex"/>
    <property type="evidence" value="ECO:0007669"/>
    <property type="project" value="UniProtKB-KW"/>
</dbReference>
<keyword evidence="5" id="KW-1185">Reference proteome</keyword>
<dbReference type="Proteomes" id="UP000052978">
    <property type="component" value="Unassembled WGS sequence"/>
</dbReference>
<dbReference type="GO" id="GO:0003735">
    <property type="term" value="F:structural constituent of ribosome"/>
    <property type="evidence" value="ECO:0007669"/>
    <property type="project" value="InterPro"/>
</dbReference>
<dbReference type="AlphaFoldDB" id="S7NJP8"/>
<protein>
    <submittedName>
        <fullName evidence="4">40S ribosomal protein S21</fullName>
    </submittedName>
</protein>
<keyword evidence="2 4" id="KW-0689">Ribosomal protein</keyword>
<gene>
    <name evidence="4" type="ORF">D623_10009416</name>
</gene>
<evidence type="ECO:0000313" key="4">
    <source>
        <dbReference type="EMBL" id="EPQ17621.1"/>
    </source>
</evidence>